<dbReference type="Gramene" id="PUZ47144">
    <property type="protein sequence ID" value="PUZ47144"/>
    <property type="gene ID" value="GQ55_7G140100"/>
</dbReference>
<evidence type="ECO:0000313" key="1">
    <source>
        <dbReference type="EMBL" id="PUZ47144.1"/>
    </source>
</evidence>
<dbReference type="Proteomes" id="UP000244336">
    <property type="component" value="Chromosome 7"/>
</dbReference>
<evidence type="ECO:0000313" key="2">
    <source>
        <dbReference type="Proteomes" id="UP000244336"/>
    </source>
</evidence>
<organism evidence="1 2">
    <name type="scientific">Panicum hallii var. hallii</name>
    <dbReference type="NCBI Taxonomy" id="1504633"/>
    <lineage>
        <taxon>Eukaryota</taxon>
        <taxon>Viridiplantae</taxon>
        <taxon>Streptophyta</taxon>
        <taxon>Embryophyta</taxon>
        <taxon>Tracheophyta</taxon>
        <taxon>Spermatophyta</taxon>
        <taxon>Magnoliopsida</taxon>
        <taxon>Liliopsida</taxon>
        <taxon>Poales</taxon>
        <taxon>Poaceae</taxon>
        <taxon>PACMAD clade</taxon>
        <taxon>Panicoideae</taxon>
        <taxon>Panicodae</taxon>
        <taxon>Paniceae</taxon>
        <taxon>Panicinae</taxon>
        <taxon>Panicum</taxon>
        <taxon>Panicum sect. Panicum</taxon>
    </lineage>
</organism>
<dbReference type="EMBL" id="CM009755">
    <property type="protein sequence ID" value="PUZ47144.1"/>
    <property type="molecule type" value="Genomic_DNA"/>
</dbReference>
<accession>A0A2T7CUY3</accession>
<proteinExistence type="predicted"/>
<keyword evidence="2" id="KW-1185">Reference proteome</keyword>
<sequence>MVQNVKTEVRDCFQRPILFGNPNGRWLLTCKSANCVLPDGNCHSYLTLTSNHSNYSRPLSTAPILWIGVGAEISTSILRNAFESEGMISKWPA</sequence>
<gene>
    <name evidence="1" type="ORF">GQ55_7G140100</name>
</gene>
<dbReference type="AlphaFoldDB" id="A0A2T7CUY3"/>
<reference evidence="1 2" key="1">
    <citation type="submission" date="2018-04" db="EMBL/GenBank/DDBJ databases">
        <title>WGS assembly of Panicum hallii var. hallii HAL2.</title>
        <authorList>
            <person name="Lovell J."/>
            <person name="Jenkins J."/>
            <person name="Lowry D."/>
            <person name="Mamidi S."/>
            <person name="Sreedasyam A."/>
            <person name="Weng X."/>
            <person name="Barry K."/>
            <person name="Bonette J."/>
            <person name="Campitelli B."/>
            <person name="Daum C."/>
            <person name="Gordon S."/>
            <person name="Gould B."/>
            <person name="Lipzen A."/>
            <person name="MacQueen A."/>
            <person name="Palacio-Mejia J."/>
            <person name="Plott C."/>
            <person name="Shakirov E."/>
            <person name="Shu S."/>
            <person name="Yoshinaga Y."/>
            <person name="Zane M."/>
            <person name="Rokhsar D."/>
            <person name="Grimwood J."/>
            <person name="Schmutz J."/>
            <person name="Juenger T."/>
        </authorList>
    </citation>
    <scope>NUCLEOTIDE SEQUENCE [LARGE SCALE GENOMIC DNA]</scope>
    <source>
        <strain evidence="2">cv. HAL2</strain>
    </source>
</reference>
<name>A0A2T7CUY3_9POAL</name>
<protein>
    <submittedName>
        <fullName evidence="1">Uncharacterized protein</fullName>
    </submittedName>
</protein>